<name>A0A916RLG6_9HYPH</name>
<sequence length="261" mass="28693">MHNPPHELLDKEDKELSLTFAKGLSVLLAFQGKTRELTITEIAAKTGLNRAVTRRLIRTLEQLGYVANDRGRYRLMPRVLRLTTGFMEARSIPQVVQPVLRAASQEIGESVSLSMLDGDEAIYVAHAFVPSRFTLNMVTIGSRVPLAPTAIGRAMLAFLDKPKRDALLEQLGLTAYTPSTVTDRKNFIDLLNLIRISGFSVTSSEYVEGVSSLAVPVLASNSEVVGAVSIIFPQGQYTEDEIQGRLKDQLTRCANDISSVF</sequence>
<dbReference type="PROSITE" id="PS51077">
    <property type="entry name" value="HTH_ICLR"/>
    <property type="match status" value="1"/>
</dbReference>
<dbReference type="SUPFAM" id="SSF55781">
    <property type="entry name" value="GAF domain-like"/>
    <property type="match status" value="1"/>
</dbReference>
<keyword evidence="2" id="KW-0238">DNA-binding</keyword>
<keyword evidence="3" id="KW-0804">Transcription</keyword>
<keyword evidence="1" id="KW-0805">Transcription regulation</keyword>
<organism evidence="6 7">
    <name type="scientific">Nitratireductor aestuarii</name>
    <dbReference type="NCBI Taxonomy" id="1735103"/>
    <lineage>
        <taxon>Bacteria</taxon>
        <taxon>Pseudomonadati</taxon>
        <taxon>Pseudomonadota</taxon>
        <taxon>Alphaproteobacteria</taxon>
        <taxon>Hyphomicrobiales</taxon>
        <taxon>Phyllobacteriaceae</taxon>
        <taxon>Nitratireductor</taxon>
    </lineage>
</organism>
<dbReference type="SUPFAM" id="SSF46785">
    <property type="entry name" value="Winged helix' DNA-binding domain"/>
    <property type="match status" value="1"/>
</dbReference>
<feature type="domain" description="HTH iclR-type" evidence="4">
    <location>
        <begin position="17"/>
        <end position="77"/>
    </location>
</feature>
<dbReference type="Pfam" id="PF01614">
    <property type="entry name" value="IclR_C"/>
    <property type="match status" value="1"/>
</dbReference>
<dbReference type="InterPro" id="IPR014757">
    <property type="entry name" value="Tscrpt_reg_IclR_C"/>
</dbReference>
<dbReference type="GO" id="GO:0045892">
    <property type="term" value="P:negative regulation of DNA-templated transcription"/>
    <property type="evidence" value="ECO:0007669"/>
    <property type="project" value="TreeGrafter"/>
</dbReference>
<evidence type="ECO:0000313" key="6">
    <source>
        <dbReference type="EMBL" id="GGA58201.1"/>
    </source>
</evidence>
<evidence type="ECO:0000256" key="3">
    <source>
        <dbReference type="ARBA" id="ARBA00023163"/>
    </source>
</evidence>
<protein>
    <submittedName>
        <fullName evidence="6">IclR family transcriptional regulator</fullName>
    </submittedName>
</protein>
<dbReference type="PANTHER" id="PTHR30136">
    <property type="entry name" value="HELIX-TURN-HELIX TRANSCRIPTIONAL REGULATOR, ICLR FAMILY"/>
    <property type="match status" value="1"/>
</dbReference>
<feature type="domain" description="IclR-ED" evidence="5">
    <location>
        <begin position="78"/>
        <end position="261"/>
    </location>
</feature>
<evidence type="ECO:0000259" key="4">
    <source>
        <dbReference type="PROSITE" id="PS51077"/>
    </source>
</evidence>
<evidence type="ECO:0000259" key="5">
    <source>
        <dbReference type="PROSITE" id="PS51078"/>
    </source>
</evidence>
<reference evidence="6" key="1">
    <citation type="journal article" date="2014" name="Int. J. Syst. Evol. Microbiol.">
        <title>Complete genome sequence of Corynebacterium casei LMG S-19264T (=DSM 44701T), isolated from a smear-ripened cheese.</title>
        <authorList>
            <consortium name="US DOE Joint Genome Institute (JGI-PGF)"/>
            <person name="Walter F."/>
            <person name="Albersmeier A."/>
            <person name="Kalinowski J."/>
            <person name="Ruckert C."/>
        </authorList>
    </citation>
    <scope>NUCLEOTIDE SEQUENCE</scope>
    <source>
        <strain evidence="6">CGMCC 1.15320</strain>
    </source>
</reference>
<dbReference type="GO" id="GO:0003677">
    <property type="term" value="F:DNA binding"/>
    <property type="evidence" value="ECO:0007669"/>
    <property type="project" value="UniProtKB-KW"/>
</dbReference>
<dbReference type="PANTHER" id="PTHR30136:SF34">
    <property type="entry name" value="TRANSCRIPTIONAL REGULATOR"/>
    <property type="match status" value="1"/>
</dbReference>
<dbReference type="InterPro" id="IPR036390">
    <property type="entry name" value="WH_DNA-bd_sf"/>
</dbReference>
<dbReference type="GO" id="GO:0003700">
    <property type="term" value="F:DNA-binding transcription factor activity"/>
    <property type="evidence" value="ECO:0007669"/>
    <property type="project" value="TreeGrafter"/>
</dbReference>
<dbReference type="Gene3D" id="1.10.10.10">
    <property type="entry name" value="Winged helix-like DNA-binding domain superfamily/Winged helix DNA-binding domain"/>
    <property type="match status" value="1"/>
</dbReference>
<dbReference type="SMART" id="SM00346">
    <property type="entry name" value="HTH_ICLR"/>
    <property type="match status" value="1"/>
</dbReference>
<dbReference type="AlphaFoldDB" id="A0A916RLG6"/>
<dbReference type="Pfam" id="PF09339">
    <property type="entry name" value="HTH_IclR"/>
    <property type="match status" value="1"/>
</dbReference>
<dbReference type="InterPro" id="IPR036388">
    <property type="entry name" value="WH-like_DNA-bd_sf"/>
</dbReference>
<accession>A0A916RLG6</accession>
<evidence type="ECO:0000313" key="7">
    <source>
        <dbReference type="Proteomes" id="UP000636264"/>
    </source>
</evidence>
<dbReference type="InterPro" id="IPR029016">
    <property type="entry name" value="GAF-like_dom_sf"/>
</dbReference>
<dbReference type="EMBL" id="BMIF01000002">
    <property type="protein sequence ID" value="GGA58201.1"/>
    <property type="molecule type" value="Genomic_DNA"/>
</dbReference>
<dbReference type="PROSITE" id="PS51078">
    <property type="entry name" value="ICLR_ED"/>
    <property type="match status" value="1"/>
</dbReference>
<gene>
    <name evidence="6" type="primary">pcaR</name>
    <name evidence="6" type="ORF">GCM10011385_09740</name>
</gene>
<proteinExistence type="predicted"/>
<evidence type="ECO:0000256" key="2">
    <source>
        <dbReference type="ARBA" id="ARBA00023125"/>
    </source>
</evidence>
<evidence type="ECO:0000256" key="1">
    <source>
        <dbReference type="ARBA" id="ARBA00023015"/>
    </source>
</evidence>
<dbReference type="Gene3D" id="3.30.450.40">
    <property type="match status" value="1"/>
</dbReference>
<dbReference type="InterPro" id="IPR005471">
    <property type="entry name" value="Tscrpt_reg_IclR_N"/>
</dbReference>
<reference evidence="6" key="2">
    <citation type="submission" date="2020-09" db="EMBL/GenBank/DDBJ databases">
        <authorList>
            <person name="Sun Q."/>
            <person name="Zhou Y."/>
        </authorList>
    </citation>
    <scope>NUCLEOTIDE SEQUENCE</scope>
    <source>
        <strain evidence="6">CGMCC 1.15320</strain>
    </source>
</reference>
<dbReference type="InterPro" id="IPR050707">
    <property type="entry name" value="HTH_MetabolicPath_Reg"/>
</dbReference>
<comment type="caution">
    <text evidence="6">The sequence shown here is derived from an EMBL/GenBank/DDBJ whole genome shotgun (WGS) entry which is preliminary data.</text>
</comment>
<dbReference type="Proteomes" id="UP000636264">
    <property type="component" value="Unassembled WGS sequence"/>
</dbReference>
<keyword evidence="7" id="KW-1185">Reference proteome</keyword>
<dbReference type="RefSeq" id="WP_188719824.1">
    <property type="nucleotide sequence ID" value="NZ_BMIF01000002.1"/>
</dbReference>